<evidence type="ECO:0000256" key="12">
    <source>
        <dbReference type="SAM" id="MobiDB-lite"/>
    </source>
</evidence>
<evidence type="ECO:0000256" key="2">
    <source>
        <dbReference type="ARBA" id="ARBA00022475"/>
    </source>
</evidence>
<dbReference type="PANTHER" id="PTHR40038">
    <property type="entry name" value="MEMBRANE-ASSOCIATED PROTEIN TCAA"/>
    <property type="match status" value="1"/>
</dbReference>
<organism evidence="17">
    <name type="scientific">Staphylococcus simulans</name>
    <dbReference type="NCBI Taxonomy" id="1286"/>
    <lineage>
        <taxon>Bacteria</taxon>
        <taxon>Bacillati</taxon>
        <taxon>Bacillota</taxon>
        <taxon>Bacilli</taxon>
        <taxon>Bacillales</taxon>
        <taxon>Staphylococcaceae</taxon>
        <taxon>Staphylococcus</taxon>
    </lineage>
</organism>
<feature type="region of interest" description="Disordered" evidence="12">
    <location>
        <begin position="1"/>
        <end position="22"/>
    </location>
</feature>
<evidence type="ECO:0000256" key="6">
    <source>
        <dbReference type="ARBA" id="ARBA00022833"/>
    </source>
</evidence>
<keyword evidence="6" id="KW-0862">Zinc</keyword>
<evidence type="ECO:0000259" key="16">
    <source>
        <dbReference type="Pfam" id="PF22820"/>
    </source>
</evidence>
<comment type="similarity">
    <text evidence="10">Belongs to the tcaA family.</text>
</comment>
<feature type="transmembrane region" description="Helical" evidence="13">
    <location>
        <begin position="29"/>
        <end position="49"/>
    </location>
</feature>
<dbReference type="EMBL" id="CACRUO010000033">
    <property type="protein sequence ID" value="VYU18980.1"/>
    <property type="molecule type" value="Genomic_DNA"/>
</dbReference>
<keyword evidence="11" id="KW-0175">Coiled coil</keyword>
<dbReference type="AlphaFoldDB" id="A0A6N3CQN0"/>
<dbReference type="PANTHER" id="PTHR40038:SF1">
    <property type="entry name" value="MEMBRANE-ASSOCIATED PROTEIN TCAA"/>
    <property type="match status" value="1"/>
</dbReference>
<evidence type="ECO:0000256" key="7">
    <source>
        <dbReference type="ARBA" id="ARBA00022989"/>
    </source>
</evidence>
<dbReference type="Pfam" id="PF22820">
    <property type="entry name" value="TcaA_3rd_4th"/>
    <property type="match status" value="1"/>
</dbReference>
<dbReference type="GO" id="GO:0008270">
    <property type="term" value="F:zinc ion binding"/>
    <property type="evidence" value="ECO:0007669"/>
    <property type="project" value="UniProtKB-KW"/>
</dbReference>
<proteinExistence type="inferred from homology"/>
<feature type="compositionally biased region" description="Basic and acidic residues" evidence="12">
    <location>
        <begin position="1"/>
        <end position="20"/>
    </location>
</feature>
<evidence type="ECO:0000256" key="8">
    <source>
        <dbReference type="ARBA" id="ARBA00023136"/>
    </source>
</evidence>
<evidence type="ECO:0000256" key="5">
    <source>
        <dbReference type="ARBA" id="ARBA00022771"/>
    </source>
</evidence>
<evidence type="ECO:0000256" key="10">
    <source>
        <dbReference type="PIRNR" id="PIRNR032522"/>
    </source>
</evidence>
<keyword evidence="8 10" id="KW-0472">Membrane</keyword>
<evidence type="ECO:0000313" key="17">
    <source>
        <dbReference type="EMBL" id="VYU18980.1"/>
    </source>
</evidence>
<evidence type="ECO:0000256" key="1">
    <source>
        <dbReference type="ARBA" id="ARBA00004162"/>
    </source>
</evidence>
<gene>
    <name evidence="17" type="primary">tcaA_1</name>
    <name evidence="17" type="ORF">SSLFYP27_01640</name>
</gene>
<keyword evidence="4" id="KW-0479">Metal-binding</keyword>
<keyword evidence="7 13" id="KW-1133">Transmembrane helix</keyword>
<feature type="domain" description="TcaA 4th" evidence="16">
    <location>
        <begin position="252"/>
        <end position="307"/>
    </location>
</feature>
<reference evidence="17" key="1">
    <citation type="submission" date="2019-11" db="EMBL/GenBank/DDBJ databases">
        <authorList>
            <person name="Feng L."/>
        </authorList>
    </citation>
    <scope>NUCLEOTIDE SEQUENCE</scope>
    <source>
        <strain evidence="17">SsimulansLFYP27</strain>
    </source>
</reference>
<name>A0A6N3CQN0_STASI</name>
<dbReference type="RefSeq" id="WP_156666780.1">
    <property type="nucleotide sequence ID" value="NZ_CACRUO010000033.1"/>
</dbReference>
<evidence type="ECO:0000256" key="11">
    <source>
        <dbReference type="SAM" id="Coils"/>
    </source>
</evidence>
<evidence type="ECO:0000256" key="4">
    <source>
        <dbReference type="ARBA" id="ARBA00022723"/>
    </source>
</evidence>
<protein>
    <recommendedName>
        <fullName evidence="10">Membrane-associated protein</fullName>
    </recommendedName>
</protein>
<keyword evidence="3 13" id="KW-0812">Transmembrane</keyword>
<comment type="subcellular location">
    <subcellularLocation>
        <location evidence="1 10">Cell membrane</location>
        <topology evidence="1 10">Single-pass membrane protein</topology>
    </subcellularLocation>
</comment>
<keyword evidence="2 10" id="KW-1003">Cell membrane</keyword>
<keyword evidence="9" id="KW-0046">Antibiotic resistance</keyword>
<dbReference type="GO" id="GO:0005886">
    <property type="term" value="C:plasma membrane"/>
    <property type="evidence" value="ECO:0007669"/>
    <property type="project" value="UniProtKB-SubCell"/>
</dbReference>
<evidence type="ECO:0000256" key="3">
    <source>
        <dbReference type="ARBA" id="ARBA00022692"/>
    </source>
</evidence>
<feature type="coiled-coil region" evidence="11">
    <location>
        <begin position="313"/>
        <end position="344"/>
    </location>
</feature>
<feature type="domain" description="TcaA second" evidence="14">
    <location>
        <begin position="55"/>
        <end position="154"/>
    </location>
</feature>
<keyword evidence="5" id="KW-0863">Zinc-finger</keyword>
<dbReference type="InterPro" id="IPR023599">
    <property type="entry name" value="Mem_prot_TcaA"/>
</dbReference>
<evidence type="ECO:0000256" key="9">
    <source>
        <dbReference type="ARBA" id="ARBA00023251"/>
    </source>
</evidence>
<dbReference type="GO" id="GO:0046677">
    <property type="term" value="P:response to antibiotic"/>
    <property type="evidence" value="ECO:0007669"/>
    <property type="project" value="UniProtKB-KW"/>
</dbReference>
<dbReference type="Pfam" id="PF22813">
    <property type="entry name" value="TcaA_2nd"/>
    <property type="match status" value="1"/>
</dbReference>
<evidence type="ECO:0000259" key="15">
    <source>
        <dbReference type="Pfam" id="PF22819"/>
    </source>
</evidence>
<dbReference type="InterPro" id="IPR054528">
    <property type="entry name" value="TcaA_5th"/>
</dbReference>
<feature type="domain" description="TcaA protein NTF2-like" evidence="15">
    <location>
        <begin position="335"/>
        <end position="408"/>
    </location>
</feature>
<dbReference type="InterPro" id="IPR054530">
    <property type="entry name" value="TcaA_4th"/>
</dbReference>
<dbReference type="Pfam" id="PF22819">
    <property type="entry name" value="TcaA_5th"/>
    <property type="match status" value="1"/>
</dbReference>
<accession>A0A6N3CQN0</accession>
<sequence>MGQSEKPDSNESRKTREQRMRTNQNLRKMVPWGIGIFIVILLIILFFLLRNFNTPEAQAKILANAVKNNDTQRIATILSTRENKVSTYEAETYIKYIKSEIGQNKFDKELQETIRNIDRNDKDASFIKTPDGNKILRITKNGRRFIFFDNISFTTITKKPIIKPKTKTTYIFRADDRKRKVIAEANEATMLGNFIPGDYKIPATKETANGKFSGYLTFSFKNSNSETVDVHEKFPEANLNIKLEGANKLEGKHMKVKINGKSYNYDHTRLYGPYPVTDEVEVSAEGKVKGRTFESDSIKIYPNELKENTPVTLHFEKEKIEKYVEEKEKEENSLKNKLSRFFDKYTSALNEASTNNNFASVSPFLKSGTDNYKQTQHLIQTGQGAASFYQSSQVVDVTTEGAHVYAEVLTLNNQGVWVKSTYKLLDDNHKSGQIPSTDDLKIISYQS</sequence>
<evidence type="ECO:0000259" key="14">
    <source>
        <dbReference type="Pfam" id="PF22813"/>
    </source>
</evidence>
<dbReference type="PIRSF" id="PIRSF032522">
    <property type="entry name" value="TcaA"/>
    <property type="match status" value="1"/>
</dbReference>
<evidence type="ECO:0000256" key="13">
    <source>
        <dbReference type="SAM" id="Phobius"/>
    </source>
</evidence>
<dbReference type="InterPro" id="IPR054529">
    <property type="entry name" value="TcaA_2nd"/>
</dbReference>